<sequence length="103" mass="11127">MLLQLIQDMATQGFTPHDLPHLLPHWHSLTAVTAGHGSHGIGHSASFDLGTIQAQLQGQQFETDVFKSARNSVNSFLKTGKHWVFLAGLVAGYLLRAGTSYGS</sequence>
<gene>
    <name evidence="1" type="ORF">KME07_13680</name>
</gene>
<protein>
    <submittedName>
        <fullName evidence="1">Uncharacterized protein</fullName>
    </submittedName>
</protein>
<organism evidence="1 2">
    <name type="scientific">Pegethrix bostrychoides GSE-TBD4-15B</name>
    <dbReference type="NCBI Taxonomy" id="2839662"/>
    <lineage>
        <taxon>Bacteria</taxon>
        <taxon>Bacillati</taxon>
        <taxon>Cyanobacteriota</taxon>
        <taxon>Cyanophyceae</taxon>
        <taxon>Oculatellales</taxon>
        <taxon>Oculatellaceae</taxon>
        <taxon>Pegethrix</taxon>
    </lineage>
</organism>
<reference evidence="1" key="1">
    <citation type="submission" date="2021-05" db="EMBL/GenBank/DDBJ databases">
        <authorList>
            <person name="Pietrasiak N."/>
            <person name="Ward R."/>
            <person name="Stajich J.E."/>
            <person name="Kurbessoian T."/>
        </authorList>
    </citation>
    <scope>NUCLEOTIDE SEQUENCE</scope>
    <source>
        <strain evidence="1">GSE-TBD4-15B</strain>
    </source>
</reference>
<dbReference type="Proteomes" id="UP000707356">
    <property type="component" value="Unassembled WGS sequence"/>
</dbReference>
<dbReference type="EMBL" id="JAHHHV010000068">
    <property type="protein sequence ID" value="MBW4466470.1"/>
    <property type="molecule type" value="Genomic_DNA"/>
</dbReference>
<evidence type="ECO:0000313" key="1">
    <source>
        <dbReference type="EMBL" id="MBW4466470.1"/>
    </source>
</evidence>
<accession>A0A951U5B7</accession>
<reference evidence="1" key="2">
    <citation type="journal article" date="2022" name="Microbiol. Resour. Announc.">
        <title>Metagenome Sequencing to Explore Phylogenomics of Terrestrial Cyanobacteria.</title>
        <authorList>
            <person name="Ward R.D."/>
            <person name="Stajich J.E."/>
            <person name="Johansen J.R."/>
            <person name="Huntemann M."/>
            <person name="Clum A."/>
            <person name="Foster B."/>
            <person name="Foster B."/>
            <person name="Roux S."/>
            <person name="Palaniappan K."/>
            <person name="Varghese N."/>
            <person name="Mukherjee S."/>
            <person name="Reddy T.B.K."/>
            <person name="Daum C."/>
            <person name="Copeland A."/>
            <person name="Chen I.A."/>
            <person name="Ivanova N.N."/>
            <person name="Kyrpides N.C."/>
            <person name="Shapiro N."/>
            <person name="Eloe-Fadrosh E.A."/>
            <person name="Pietrasiak N."/>
        </authorList>
    </citation>
    <scope>NUCLEOTIDE SEQUENCE</scope>
    <source>
        <strain evidence="1">GSE-TBD4-15B</strain>
    </source>
</reference>
<proteinExistence type="predicted"/>
<dbReference type="AlphaFoldDB" id="A0A951U5B7"/>
<name>A0A951U5B7_9CYAN</name>
<comment type="caution">
    <text evidence="1">The sequence shown here is derived from an EMBL/GenBank/DDBJ whole genome shotgun (WGS) entry which is preliminary data.</text>
</comment>
<evidence type="ECO:0000313" key="2">
    <source>
        <dbReference type="Proteomes" id="UP000707356"/>
    </source>
</evidence>